<proteinExistence type="inferred from homology"/>
<dbReference type="CDD" id="cd02869">
    <property type="entry name" value="PseudoU_synth_RluA_like"/>
    <property type="match status" value="1"/>
</dbReference>
<dbReference type="GO" id="GO:0000455">
    <property type="term" value="P:enzyme-directed rRNA pseudouridine synthesis"/>
    <property type="evidence" value="ECO:0007669"/>
    <property type="project" value="TreeGrafter"/>
</dbReference>
<name>A0A517MNI5_9BACT</name>
<dbReference type="InterPro" id="IPR020103">
    <property type="entry name" value="PsdUridine_synth_cat_dom_sf"/>
</dbReference>
<protein>
    <submittedName>
        <fullName evidence="3">Ribosomal large subunit pseudouridine synthase C</fullName>
        <ecNumber evidence="3">5.4.99.24</ecNumber>
    </submittedName>
</protein>
<comment type="similarity">
    <text evidence="1">Belongs to the pseudouridine synthase RluA family.</text>
</comment>
<dbReference type="Gene3D" id="3.30.2350.10">
    <property type="entry name" value="Pseudouridine synthase"/>
    <property type="match status" value="1"/>
</dbReference>
<dbReference type="PANTHER" id="PTHR21600">
    <property type="entry name" value="MITOCHONDRIAL RNA PSEUDOURIDINE SYNTHASE"/>
    <property type="match status" value="1"/>
</dbReference>
<evidence type="ECO:0000313" key="3">
    <source>
        <dbReference type="EMBL" id="QDS96446.1"/>
    </source>
</evidence>
<dbReference type="KEGG" id="rml:FF011L_52570"/>
<dbReference type="AlphaFoldDB" id="A0A517MNI5"/>
<dbReference type="EMBL" id="CP036262">
    <property type="protein sequence ID" value="QDS96446.1"/>
    <property type="molecule type" value="Genomic_DNA"/>
</dbReference>
<dbReference type="SUPFAM" id="SSF55120">
    <property type="entry name" value="Pseudouridine synthase"/>
    <property type="match status" value="1"/>
</dbReference>
<dbReference type="InterPro" id="IPR050188">
    <property type="entry name" value="RluA_PseudoU_synthase"/>
</dbReference>
<feature type="domain" description="Pseudouridine synthase RsuA/RluA-like" evidence="2">
    <location>
        <begin position="14"/>
        <end position="168"/>
    </location>
</feature>
<dbReference type="EC" id="5.4.99.24" evidence="3"/>
<evidence type="ECO:0000256" key="1">
    <source>
        <dbReference type="ARBA" id="ARBA00010876"/>
    </source>
</evidence>
<dbReference type="GO" id="GO:0003723">
    <property type="term" value="F:RNA binding"/>
    <property type="evidence" value="ECO:0007669"/>
    <property type="project" value="InterPro"/>
</dbReference>
<dbReference type="PANTHER" id="PTHR21600:SF87">
    <property type="entry name" value="RNA PSEUDOURIDYLATE SYNTHASE DOMAIN-CONTAINING PROTEIN 1"/>
    <property type="match status" value="1"/>
</dbReference>
<sequence length="242" mass="27046">MTDSPLPILHEDPHFLVINKPAGLFSQAAKGILAVEPLLKQQLRNRDSLAKDPFLGLPHRLDQWTSGLLLVAKSKLALRQFGGQFQSRKVTKTYLALLSGTLAEGTHVWEDRLRKVEGQPRSEVVPFDSDEGQLAKLEIRRLAVENGLTLARIELFTGRMHQIRVQASRRGLPVAGDVTYCKNVPAEVSESDRGSRQGHALHAWELGFRHPKTAVPLQFSAEPPVDWNKKFGPLMQAWEKAT</sequence>
<dbReference type="Pfam" id="PF00849">
    <property type="entry name" value="PseudoU_synth_2"/>
    <property type="match status" value="1"/>
</dbReference>
<dbReference type="Proteomes" id="UP000320672">
    <property type="component" value="Chromosome"/>
</dbReference>
<keyword evidence="3" id="KW-0413">Isomerase</keyword>
<dbReference type="GO" id="GO:0160141">
    <property type="term" value="F:23S rRNA pseudouridine(955/2504/2580) synthase activity"/>
    <property type="evidence" value="ECO:0007669"/>
    <property type="project" value="UniProtKB-EC"/>
</dbReference>
<dbReference type="InterPro" id="IPR006145">
    <property type="entry name" value="PsdUridine_synth_RsuA/RluA"/>
</dbReference>
<evidence type="ECO:0000259" key="2">
    <source>
        <dbReference type="Pfam" id="PF00849"/>
    </source>
</evidence>
<organism evidence="3 4">
    <name type="scientific">Roseimaritima multifibrata</name>
    <dbReference type="NCBI Taxonomy" id="1930274"/>
    <lineage>
        <taxon>Bacteria</taxon>
        <taxon>Pseudomonadati</taxon>
        <taxon>Planctomycetota</taxon>
        <taxon>Planctomycetia</taxon>
        <taxon>Pirellulales</taxon>
        <taxon>Pirellulaceae</taxon>
        <taxon>Roseimaritima</taxon>
    </lineage>
</organism>
<accession>A0A517MNI5</accession>
<evidence type="ECO:0000313" key="4">
    <source>
        <dbReference type="Proteomes" id="UP000320672"/>
    </source>
</evidence>
<reference evidence="3 4" key="1">
    <citation type="submission" date="2019-02" db="EMBL/GenBank/DDBJ databases">
        <title>Deep-cultivation of Planctomycetes and their phenomic and genomic characterization uncovers novel biology.</title>
        <authorList>
            <person name="Wiegand S."/>
            <person name="Jogler M."/>
            <person name="Boedeker C."/>
            <person name="Pinto D."/>
            <person name="Vollmers J."/>
            <person name="Rivas-Marin E."/>
            <person name="Kohn T."/>
            <person name="Peeters S.H."/>
            <person name="Heuer A."/>
            <person name="Rast P."/>
            <person name="Oberbeckmann S."/>
            <person name="Bunk B."/>
            <person name="Jeske O."/>
            <person name="Meyerdierks A."/>
            <person name="Storesund J.E."/>
            <person name="Kallscheuer N."/>
            <person name="Luecker S."/>
            <person name="Lage O.M."/>
            <person name="Pohl T."/>
            <person name="Merkel B.J."/>
            <person name="Hornburger P."/>
            <person name="Mueller R.-W."/>
            <person name="Bruemmer F."/>
            <person name="Labrenz M."/>
            <person name="Spormann A.M."/>
            <person name="Op den Camp H."/>
            <person name="Overmann J."/>
            <person name="Amann R."/>
            <person name="Jetten M.S.M."/>
            <person name="Mascher T."/>
            <person name="Medema M.H."/>
            <person name="Devos D.P."/>
            <person name="Kaster A.-K."/>
            <person name="Ovreas L."/>
            <person name="Rohde M."/>
            <person name="Galperin M.Y."/>
            <person name="Jogler C."/>
        </authorList>
    </citation>
    <scope>NUCLEOTIDE SEQUENCE [LARGE SCALE GENOMIC DNA]</scope>
    <source>
        <strain evidence="3 4">FF011L</strain>
    </source>
</reference>
<gene>
    <name evidence="3" type="primary">rluC_2</name>
    <name evidence="3" type="ORF">FF011L_52570</name>
</gene>
<keyword evidence="4" id="KW-1185">Reference proteome</keyword>